<dbReference type="GO" id="GO:0005200">
    <property type="term" value="F:structural constituent of cytoskeleton"/>
    <property type="evidence" value="ECO:0007669"/>
    <property type="project" value="TreeGrafter"/>
</dbReference>
<comment type="function">
    <text evidence="6">Functions as actin-binding component of the Arp2/3 complex which is involved in regulation of actin polymerization and together with an activating nucleation-promoting factor (NPF) mediates the formation of branched actin networks.</text>
</comment>
<keyword evidence="9" id="KW-1185">Reference proteome</keyword>
<evidence type="ECO:0000256" key="6">
    <source>
        <dbReference type="RuleBase" id="RU364015"/>
    </source>
</evidence>
<dbReference type="AlphaFoldDB" id="L1IQE9"/>
<organism evidence="7">
    <name type="scientific">Guillardia theta (strain CCMP2712)</name>
    <name type="common">Cryptophyte</name>
    <dbReference type="NCBI Taxonomy" id="905079"/>
    <lineage>
        <taxon>Eukaryota</taxon>
        <taxon>Cryptophyceae</taxon>
        <taxon>Pyrenomonadales</taxon>
        <taxon>Geminigeraceae</taxon>
        <taxon>Guillardia</taxon>
    </lineage>
</organism>
<dbReference type="RefSeq" id="XP_005825035.1">
    <property type="nucleotide sequence ID" value="XM_005824978.1"/>
</dbReference>
<evidence type="ECO:0000313" key="8">
    <source>
        <dbReference type="EnsemblProtists" id="EKX38055"/>
    </source>
</evidence>
<dbReference type="PANTHER" id="PTHR12058">
    <property type="entry name" value="ARP2/3 COMPLEX 34 KDA SUBUNIT"/>
    <property type="match status" value="1"/>
</dbReference>
<dbReference type="eggNOG" id="KOG2826">
    <property type="taxonomic scope" value="Eukaryota"/>
</dbReference>
<evidence type="ECO:0000256" key="1">
    <source>
        <dbReference type="ARBA" id="ARBA00004245"/>
    </source>
</evidence>
<protein>
    <recommendedName>
        <fullName evidence="6">Arp2/3 complex 34 kDa subunit</fullName>
    </recommendedName>
</protein>
<dbReference type="PaxDb" id="55529-EKX38055"/>
<comment type="similarity">
    <text evidence="2 6">Belongs to the ARPC2 family.</text>
</comment>
<comment type="subunit">
    <text evidence="6">Component of the Arp2/3 complex.</text>
</comment>
<dbReference type="SUPFAM" id="SSF69645">
    <property type="entry name" value="Arp2/3 complex subunits"/>
    <property type="match status" value="2"/>
</dbReference>
<dbReference type="InterPro" id="IPR034666">
    <property type="entry name" value="ARPC2/4"/>
</dbReference>
<dbReference type="GO" id="GO:0034314">
    <property type="term" value="P:Arp2/3 complex-mediated actin nucleation"/>
    <property type="evidence" value="ECO:0007669"/>
    <property type="project" value="InterPro"/>
</dbReference>
<gene>
    <name evidence="7" type="ORF">GUITHDRAFT_115817</name>
</gene>
<accession>L1IQE9</accession>
<comment type="subcellular location">
    <subcellularLocation>
        <location evidence="1 6">Cytoplasm</location>
        <location evidence="1 6">Cytoskeleton</location>
    </subcellularLocation>
</comment>
<dbReference type="KEGG" id="gtt:GUITHDRAFT_115817"/>
<dbReference type="OrthoDB" id="148331at2759"/>
<dbReference type="Gene3D" id="3.30.1460.20">
    <property type="match status" value="2"/>
</dbReference>
<evidence type="ECO:0000256" key="5">
    <source>
        <dbReference type="ARBA" id="ARBA00023212"/>
    </source>
</evidence>
<dbReference type="GeneID" id="17294739"/>
<evidence type="ECO:0000256" key="3">
    <source>
        <dbReference type="ARBA" id="ARBA00022490"/>
    </source>
</evidence>
<evidence type="ECO:0000313" key="9">
    <source>
        <dbReference type="Proteomes" id="UP000011087"/>
    </source>
</evidence>
<dbReference type="OMA" id="FRSYFHY"/>
<proteinExistence type="inferred from homology"/>
<evidence type="ECO:0000256" key="2">
    <source>
        <dbReference type="ARBA" id="ARBA00007192"/>
    </source>
</evidence>
<reference evidence="8" key="3">
    <citation type="submission" date="2015-06" db="UniProtKB">
        <authorList>
            <consortium name="EnsemblProtists"/>
        </authorList>
    </citation>
    <scope>IDENTIFICATION</scope>
</reference>
<dbReference type="EnsemblProtists" id="EKX38055">
    <property type="protein sequence ID" value="EKX38055"/>
    <property type="gene ID" value="GUITHDRAFT_115817"/>
</dbReference>
<name>L1IQE9_GUITC</name>
<keyword evidence="3 6" id="KW-0963">Cytoplasm</keyword>
<dbReference type="Pfam" id="PF04045">
    <property type="entry name" value="P34-Arc"/>
    <property type="match status" value="1"/>
</dbReference>
<dbReference type="InterPro" id="IPR007188">
    <property type="entry name" value="ARPC2"/>
</dbReference>
<dbReference type="GO" id="GO:0005885">
    <property type="term" value="C:Arp2/3 protein complex"/>
    <property type="evidence" value="ECO:0007669"/>
    <property type="project" value="InterPro"/>
</dbReference>
<sequence>MSQTQGGRKGVKIRPRSLGFGMRYRENLMILLDTIHPNIKQALIERMGPAREEFRQANPLEYMVVDFDDVQYFLKASSETFTIYCSMLNFDKYENFGVKQLLEEKYNKYDIAVSMTKQLQHDASYDFSLTFDLSTDYGSENEAVCDSLARVKYTVLSAPFFDYFEAVRAGNAPEVRRIPYRASESIYIKKGKEDQIIVVFSVTFDEKKDWSIAEVFLREFSDVRREPSLQNAPVASFSRNPPGELDGVKVEEGEDVIYISFVLFKKHWDGPKAEQSIGAVLMFRNYLHYHVKASKTFMHMRMRKTVDSLMGTLNRAKTSAEAAVEKKTWSGRSLN</sequence>
<keyword evidence="4 6" id="KW-0009">Actin-binding</keyword>
<dbReference type="EMBL" id="JH993052">
    <property type="protein sequence ID" value="EKX38055.1"/>
    <property type="molecule type" value="Genomic_DNA"/>
</dbReference>
<dbReference type="GO" id="GO:0051015">
    <property type="term" value="F:actin filament binding"/>
    <property type="evidence" value="ECO:0007669"/>
    <property type="project" value="TreeGrafter"/>
</dbReference>
<dbReference type="Proteomes" id="UP000011087">
    <property type="component" value="Unassembled WGS sequence"/>
</dbReference>
<reference evidence="9" key="2">
    <citation type="submission" date="2012-11" db="EMBL/GenBank/DDBJ databases">
        <authorList>
            <person name="Kuo A."/>
            <person name="Curtis B.A."/>
            <person name="Tanifuji G."/>
            <person name="Burki F."/>
            <person name="Gruber A."/>
            <person name="Irimia M."/>
            <person name="Maruyama S."/>
            <person name="Arias M.C."/>
            <person name="Ball S.G."/>
            <person name="Gile G.H."/>
            <person name="Hirakawa Y."/>
            <person name="Hopkins J.F."/>
            <person name="Rensing S.A."/>
            <person name="Schmutz J."/>
            <person name="Symeonidi A."/>
            <person name="Elias M."/>
            <person name="Eveleigh R.J."/>
            <person name="Herman E.K."/>
            <person name="Klute M.J."/>
            <person name="Nakayama T."/>
            <person name="Obornik M."/>
            <person name="Reyes-Prieto A."/>
            <person name="Armbrust E.V."/>
            <person name="Aves S.J."/>
            <person name="Beiko R.G."/>
            <person name="Coutinho P."/>
            <person name="Dacks J.B."/>
            <person name="Durnford D.G."/>
            <person name="Fast N.M."/>
            <person name="Green B.R."/>
            <person name="Grisdale C."/>
            <person name="Hempe F."/>
            <person name="Henrissat B."/>
            <person name="Hoppner M.P."/>
            <person name="Ishida K.-I."/>
            <person name="Kim E."/>
            <person name="Koreny L."/>
            <person name="Kroth P.G."/>
            <person name="Liu Y."/>
            <person name="Malik S.-B."/>
            <person name="Maier U.G."/>
            <person name="McRose D."/>
            <person name="Mock T."/>
            <person name="Neilson J.A."/>
            <person name="Onodera N.T."/>
            <person name="Poole A.M."/>
            <person name="Pritham E.J."/>
            <person name="Richards T.A."/>
            <person name="Rocap G."/>
            <person name="Roy S.W."/>
            <person name="Sarai C."/>
            <person name="Schaack S."/>
            <person name="Shirato S."/>
            <person name="Slamovits C.H."/>
            <person name="Spencer D.F."/>
            <person name="Suzuki S."/>
            <person name="Worden A.Z."/>
            <person name="Zauner S."/>
            <person name="Barry K."/>
            <person name="Bell C."/>
            <person name="Bharti A.K."/>
            <person name="Crow J.A."/>
            <person name="Grimwood J."/>
            <person name="Kramer R."/>
            <person name="Lindquist E."/>
            <person name="Lucas S."/>
            <person name="Salamov A."/>
            <person name="McFadden G.I."/>
            <person name="Lane C.E."/>
            <person name="Keeling P.J."/>
            <person name="Gray M.W."/>
            <person name="Grigoriev I.V."/>
            <person name="Archibald J.M."/>
        </authorList>
    </citation>
    <scope>NUCLEOTIDE SEQUENCE</scope>
    <source>
        <strain evidence="9">CCMP2712</strain>
    </source>
</reference>
<dbReference type="STRING" id="905079.L1IQE9"/>
<evidence type="ECO:0000313" key="7">
    <source>
        <dbReference type="EMBL" id="EKX38055.1"/>
    </source>
</evidence>
<dbReference type="HOGENOM" id="CLU_059439_1_0_1"/>
<evidence type="ECO:0000256" key="4">
    <source>
        <dbReference type="ARBA" id="ARBA00023203"/>
    </source>
</evidence>
<reference evidence="7 9" key="1">
    <citation type="journal article" date="2012" name="Nature">
        <title>Algal genomes reveal evolutionary mosaicism and the fate of nucleomorphs.</title>
        <authorList>
            <consortium name="DOE Joint Genome Institute"/>
            <person name="Curtis B.A."/>
            <person name="Tanifuji G."/>
            <person name="Burki F."/>
            <person name="Gruber A."/>
            <person name="Irimia M."/>
            <person name="Maruyama S."/>
            <person name="Arias M.C."/>
            <person name="Ball S.G."/>
            <person name="Gile G.H."/>
            <person name="Hirakawa Y."/>
            <person name="Hopkins J.F."/>
            <person name="Kuo A."/>
            <person name="Rensing S.A."/>
            <person name="Schmutz J."/>
            <person name="Symeonidi A."/>
            <person name="Elias M."/>
            <person name="Eveleigh R.J."/>
            <person name="Herman E.K."/>
            <person name="Klute M.J."/>
            <person name="Nakayama T."/>
            <person name="Obornik M."/>
            <person name="Reyes-Prieto A."/>
            <person name="Armbrust E.V."/>
            <person name="Aves S.J."/>
            <person name="Beiko R.G."/>
            <person name="Coutinho P."/>
            <person name="Dacks J.B."/>
            <person name="Durnford D.G."/>
            <person name="Fast N.M."/>
            <person name="Green B.R."/>
            <person name="Grisdale C.J."/>
            <person name="Hempel F."/>
            <person name="Henrissat B."/>
            <person name="Hoppner M.P."/>
            <person name="Ishida K."/>
            <person name="Kim E."/>
            <person name="Koreny L."/>
            <person name="Kroth P.G."/>
            <person name="Liu Y."/>
            <person name="Malik S.B."/>
            <person name="Maier U.G."/>
            <person name="McRose D."/>
            <person name="Mock T."/>
            <person name="Neilson J.A."/>
            <person name="Onodera N.T."/>
            <person name="Poole A.M."/>
            <person name="Pritham E.J."/>
            <person name="Richards T.A."/>
            <person name="Rocap G."/>
            <person name="Roy S.W."/>
            <person name="Sarai C."/>
            <person name="Schaack S."/>
            <person name="Shirato S."/>
            <person name="Slamovits C.H."/>
            <person name="Spencer D.F."/>
            <person name="Suzuki S."/>
            <person name="Worden A.Z."/>
            <person name="Zauner S."/>
            <person name="Barry K."/>
            <person name="Bell C."/>
            <person name="Bharti A.K."/>
            <person name="Crow J.A."/>
            <person name="Grimwood J."/>
            <person name="Kramer R."/>
            <person name="Lindquist E."/>
            <person name="Lucas S."/>
            <person name="Salamov A."/>
            <person name="McFadden G.I."/>
            <person name="Lane C.E."/>
            <person name="Keeling P.J."/>
            <person name="Gray M.W."/>
            <person name="Grigoriev I.V."/>
            <person name="Archibald J.M."/>
        </authorList>
    </citation>
    <scope>NUCLEOTIDE SEQUENCE</scope>
    <source>
        <strain evidence="7 9">CCMP2712</strain>
    </source>
</reference>
<keyword evidence="5 6" id="KW-0206">Cytoskeleton</keyword>
<dbReference type="GO" id="GO:0030041">
    <property type="term" value="P:actin filament polymerization"/>
    <property type="evidence" value="ECO:0007669"/>
    <property type="project" value="InterPro"/>
</dbReference>
<dbReference type="PANTHER" id="PTHR12058:SF0">
    <property type="entry name" value="ACTIN-RELATED PROTEIN 2_3 COMPLEX SUBUNIT 2"/>
    <property type="match status" value="1"/>
</dbReference>